<dbReference type="PROSITE" id="PS51918">
    <property type="entry name" value="RADICAL_SAM"/>
    <property type="match status" value="1"/>
</dbReference>
<gene>
    <name evidence="8" type="primary">queE</name>
    <name evidence="10" type="ORF">A2519_14235</name>
</gene>
<comment type="cofactor">
    <cofactor evidence="8">
        <name>Mg(2+)</name>
        <dbReference type="ChEBI" id="CHEBI:18420"/>
    </cofactor>
</comment>
<dbReference type="UniPathway" id="UPA00391"/>
<comment type="caution">
    <text evidence="10">The sequence shown here is derived from an EMBL/GenBank/DDBJ whole genome shotgun (WGS) entry which is preliminary data.</text>
</comment>
<feature type="binding site" evidence="8">
    <location>
        <position position="38"/>
    </location>
    <ligand>
        <name>[4Fe-4S] cluster</name>
        <dbReference type="ChEBI" id="CHEBI:49883"/>
        <note>4Fe-4S-S-AdoMet</note>
    </ligand>
</feature>
<keyword evidence="4 8" id="KW-0460">Magnesium</keyword>
<protein>
    <recommendedName>
        <fullName evidence="8">7-carboxy-7-deazaguanine synthase</fullName>
        <shortName evidence="8">CDG synthase</shortName>
        <ecNumber evidence="8">4.3.99.3</ecNumber>
    </recommendedName>
    <alternativeName>
        <fullName evidence="8">Queuosine biosynthesis protein QueE</fullName>
    </alternativeName>
</protein>
<evidence type="ECO:0000256" key="1">
    <source>
        <dbReference type="ARBA" id="ARBA00022485"/>
    </source>
</evidence>
<dbReference type="PIRSF" id="PIRSF000370">
    <property type="entry name" value="QueE"/>
    <property type="match status" value="1"/>
</dbReference>
<keyword evidence="1 8" id="KW-0004">4Fe-4S</keyword>
<keyword evidence="5 8" id="KW-0408">Iron</keyword>
<dbReference type="GO" id="GO:0008616">
    <property type="term" value="P:tRNA queuosine(34) biosynthetic process"/>
    <property type="evidence" value="ECO:0007669"/>
    <property type="project" value="UniProtKB-UniRule"/>
</dbReference>
<evidence type="ECO:0000256" key="4">
    <source>
        <dbReference type="ARBA" id="ARBA00022842"/>
    </source>
</evidence>
<comment type="similarity">
    <text evidence="8">Belongs to the radical SAM superfamily. 7-carboxy-7-deazaguanine synthase family.</text>
</comment>
<dbReference type="PANTHER" id="PTHR42836:SF1">
    <property type="entry name" value="7-CARBOXY-7-DEAZAGUANINE SYNTHASE"/>
    <property type="match status" value="1"/>
</dbReference>
<dbReference type="GO" id="GO:0051539">
    <property type="term" value="F:4 iron, 4 sulfur cluster binding"/>
    <property type="evidence" value="ECO:0007669"/>
    <property type="project" value="UniProtKB-UniRule"/>
</dbReference>
<dbReference type="InterPro" id="IPR013785">
    <property type="entry name" value="Aldolase_TIM"/>
</dbReference>
<evidence type="ECO:0000256" key="8">
    <source>
        <dbReference type="HAMAP-Rule" id="MF_00917"/>
    </source>
</evidence>
<keyword evidence="3 8" id="KW-0479">Metal-binding</keyword>
<keyword evidence="2 8" id="KW-0949">S-adenosyl-L-methionine</keyword>
<dbReference type="SUPFAM" id="SSF102114">
    <property type="entry name" value="Radical SAM enzymes"/>
    <property type="match status" value="1"/>
</dbReference>
<sequence>MDLVVSEIFVSLQGESSEAGRRCAFVRLAGCNLDCAYCDTRYARTGGKKMTLAQVITAVEKLNCPLVEVTGGEPLHQPKSVDLMKALLKKGHEVLLETNGSCDLSPVPRRIKIIMDIKTPSSNMTQYNMLSNIRLLKRTDEIKFVITDKRDYSFSRQIIKKYKLDKKCRVLLSPEQTQGSAQHLAQWILNDKLNVRLNLQLHKIVWPGRKKGI</sequence>
<comment type="catalytic activity">
    <reaction evidence="8">
        <text>6-carboxy-5,6,7,8-tetrahydropterin + H(+) = 7-carboxy-7-carbaguanine + NH4(+)</text>
        <dbReference type="Rhea" id="RHEA:27974"/>
        <dbReference type="ChEBI" id="CHEBI:15378"/>
        <dbReference type="ChEBI" id="CHEBI:28938"/>
        <dbReference type="ChEBI" id="CHEBI:61032"/>
        <dbReference type="ChEBI" id="CHEBI:61036"/>
        <dbReference type="EC" id="4.3.99.3"/>
    </reaction>
</comment>
<keyword evidence="7 8" id="KW-0456">Lyase</keyword>
<comment type="function">
    <text evidence="8">Catalyzes the complex heterocyclic radical-mediated conversion of 6-carboxy-5,6,7,8-tetrahydropterin (CPH4) to 7-carboxy-7-deazaguanine (CDG), a step common to the biosynthetic pathways of all 7-deazapurine-containing compounds.</text>
</comment>
<comment type="cofactor">
    <cofactor evidence="8">
        <name>S-adenosyl-L-methionine</name>
        <dbReference type="ChEBI" id="CHEBI:59789"/>
    </cofactor>
    <text evidence="8">Binds 1 S-adenosyl-L-methionine per subunit.</text>
</comment>
<feature type="binding site" evidence="8">
    <location>
        <begin position="12"/>
        <end position="14"/>
    </location>
    <ligand>
        <name>substrate</name>
    </ligand>
</feature>
<evidence type="ECO:0000313" key="10">
    <source>
        <dbReference type="EMBL" id="OGK07281.1"/>
    </source>
</evidence>
<feature type="binding site" evidence="8">
    <location>
        <position position="27"/>
    </location>
    <ligand>
        <name>substrate</name>
    </ligand>
</feature>
<dbReference type="HAMAP" id="MF_00917">
    <property type="entry name" value="QueE"/>
    <property type="match status" value="1"/>
</dbReference>
<evidence type="ECO:0000256" key="7">
    <source>
        <dbReference type="ARBA" id="ARBA00023239"/>
    </source>
</evidence>
<keyword evidence="8" id="KW-0671">Queuosine biosynthesis</keyword>
<dbReference type="AlphaFoldDB" id="A0A1F7FL05"/>
<name>A0A1F7FL05_UNCRA</name>
<feature type="domain" description="Radical SAM core" evidence="9">
    <location>
        <begin position="18"/>
        <end position="213"/>
    </location>
</feature>
<dbReference type="InterPro" id="IPR058240">
    <property type="entry name" value="rSAM_sf"/>
</dbReference>
<dbReference type="Gene3D" id="3.20.20.70">
    <property type="entry name" value="Aldolase class I"/>
    <property type="match status" value="1"/>
</dbReference>
<dbReference type="PANTHER" id="PTHR42836">
    <property type="entry name" value="7-CARBOXY-7-DEAZAGUANINE SYNTHASE"/>
    <property type="match status" value="1"/>
</dbReference>
<comment type="pathway">
    <text evidence="8">Purine metabolism; 7-cyano-7-deazaguanine biosynthesis.</text>
</comment>
<feature type="binding site" evidence="8">
    <location>
        <position position="70"/>
    </location>
    <ligand>
        <name>substrate</name>
    </ligand>
</feature>
<feature type="binding site" evidence="8">
    <location>
        <position position="72"/>
    </location>
    <ligand>
        <name>S-adenosyl-L-methionine</name>
        <dbReference type="ChEBI" id="CHEBI:59789"/>
    </ligand>
</feature>
<dbReference type="EMBL" id="MFYX01000011">
    <property type="protein sequence ID" value="OGK07281.1"/>
    <property type="molecule type" value="Genomic_DNA"/>
</dbReference>
<evidence type="ECO:0000256" key="6">
    <source>
        <dbReference type="ARBA" id="ARBA00023014"/>
    </source>
</evidence>
<reference evidence="10 11" key="1">
    <citation type="journal article" date="2016" name="Nat. Commun.">
        <title>Thousands of microbial genomes shed light on interconnected biogeochemical processes in an aquifer system.</title>
        <authorList>
            <person name="Anantharaman K."/>
            <person name="Brown C.T."/>
            <person name="Hug L.A."/>
            <person name="Sharon I."/>
            <person name="Castelle C.J."/>
            <person name="Probst A.J."/>
            <person name="Thomas B.C."/>
            <person name="Singh A."/>
            <person name="Wilkins M.J."/>
            <person name="Karaoz U."/>
            <person name="Brodie E.L."/>
            <person name="Williams K.H."/>
            <person name="Hubbard S.S."/>
            <person name="Banfield J.F."/>
        </authorList>
    </citation>
    <scope>NUCLEOTIDE SEQUENCE [LARGE SCALE GENOMIC DNA]</scope>
</reference>
<evidence type="ECO:0000256" key="2">
    <source>
        <dbReference type="ARBA" id="ARBA00022691"/>
    </source>
</evidence>
<organism evidence="10 11">
    <name type="scientific">Candidatus Raymondbacteria bacterium RIFOXYD12_FULL_49_13</name>
    <dbReference type="NCBI Taxonomy" id="1817890"/>
    <lineage>
        <taxon>Bacteria</taxon>
        <taxon>Raymondiibacteriota</taxon>
    </lineage>
</organism>
<feature type="binding site" evidence="8">
    <location>
        <position position="31"/>
    </location>
    <ligand>
        <name>[4Fe-4S] cluster</name>
        <dbReference type="ChEBI" id="CHEBI:49883"/>
        <note>4Fe-4S-S-AdoMet</note>
    </ligand>
</feature>
<dbReference type="SFLD" id="SFLDS00029">
    <property type="entry name" value="Radical_SAM"/>
    <property type="match status" value="1"/>
</dbReference>
<proteinExistence type="inferred from homology"/>
<comment type="cofactor">
    <cofactor evidence="8">
        <name>[4Fe-4S] cluster</name>
        <dbReference type="ChEBI" id="CHEBI:49883"/>
    </cofactor>
    <text evidence="8">Binds 1 [4Fe-4S] cluster. The cluster is coordinated with 3 cysteines and an exchangeable S-adenosyl-L-methionine.</text>
</comment>
<dbReference type="CDD" id="cd01335">
    <property type="entry name" value="Radical_SAM"/>
    <property type="match status" value="1"/>
</dbReference>
<dbReference type="GO" id="GO:1904047">
    <property type="term" value="F:S-adenosyl-L-methionine binding"/>
    <property type="evidence" value="ECO:0007669"/>
    <property type="project" value="UniProtKB-UniRule"/>
</dbReference>
<comment type="caution">
    <text evidence="8">Lacks conserved residue(s) required for the propagation of feature annotation.</text>
</comment>
<evidence type="ECO:0000259" key="9">
    <source>
        <dbReference type="PROSITE" id="PS51918"/>
    </source>
</evidence>
<dbReference type="GO" id="GO:0016840">
    <property type="term" value="F:carbon-nitrogen lyase activity"/>
    <property type="evidence" value="ECO:0007669"/>
    <property type="project" value="UniProtKB-UniRule"/>
</dbReference>
<dbReference type="EC" id="4.3.99.3" evidence="8"/>
<comment type="subunit">
    <text evidence="8">Homodimer.</text>
</comment>
<feature type="binding site" evidence="8">
    <location>
        <begin position="37"/>
        <end position="39"/>
    </location>
    <ligand>
        <name>S-adenosyl-L-methionine</name>
        <dbReference type="ChEBI" id="CHEBI:59789"/>
    </ligand>
</feature>
<dbReference type="GO" id="GO:0000287">
    <property type="term" value="F:magnesium ion binding"/>
    <property type="evidence" value="ECO:0007669"/>
    <property type="project" value="UniProtKB-UniRule"/>
</dbReference>
<feature type="binding site" evidence="8">
    <location>
        <position position="40"/>
    </location>
    <ligand>
        <name>Mg(2+)</name>
        <dbReference type="ChEBI" id="CHEBI:18420"/>
    </ligand>
</feature>
<accession>A0A1F7FL05</accession>
<dbReference type="InterPro" id="IPR007197">
    <property type="entry name" value="rSAM"/>
</dbReference>
<dbReference type="Proteomes" id="UP000179243">
    <property type="component" value="Unassembled WGS sequence"/>
</dbReference>
<evidence type="ECO:0000313" key="11">
    <source>
        <dbReference type="Proteomes" id="UP000179243"/>
    </source>
</evidence>
<dbReference type="Pfam" id="PF04055">
    <property type="entry name" value="Radical_SAM"/>
    <property type="match status" value="1"/>
</dbReference>
<keyword evidence="6 8" id="KW-0411">Iron-sulfur</keyword>
<feature type="binding site" evidence="8">
    <location>
        <position position="35"/>
    </location>
    <ligand>
        <name>[4Fe-4S] cluster</name>
        <dbReference type="ChEBI" id="CHEBI:49883"/>
        <note>4Fe-4S-S-AdoMet</note>
    </ligand>
</feature>
<evidence type="ECO:0000256" key="5">
    <source>
        <dbReference type="ARBA" id="ARBA00023004"/>
    </source>
</evidence>
<dbReference type="InterPro" id="IPR024924">
    <property type="entry name" value="7-CO-7-deazaguanine_synth-like"/>
</dbReference>
<evidence type="ECO:0000256" key="3">
    <source>
        <dbReference type="ARBA" id="ARBA00022723"/>
    </source>
</evidence>